<keyword evidence="3" id="KW-1185">Reference proteome</keyword>
<dbReference type="Pfam" id="PF11427">
    <property type="entry name" value="HTH_Tnp_Tc3_1"/>
    <property type="match status" value="1"/>
</dbReference>
<evidence type="ECO:0000259" key="1">
    <source>
        <dbReference type="Pfam" id="PF11427"/>
    </source>
</evidence>
<dbReference type="KEGG" id="ccp:CHC_T00003990001"/>
<organism evidence="2 3">
    <name type="scientific">Chondrus crispus</name>
    <name type="common">Carrageen Irish moss</name>
    <name type="synonym">Polymorpha crispa</name>
    <dbReference type="NCBI Taxonomy" id="2769"/>
    <lineage>
        <taxon>Eukaryota</taxon>
        <taxon>Rhodophyta</taxon>
        <taxon>Florideophyceae</taxon>
        <taxon>Rhodymeniophycidae</taxon>
        <taxon>Gigartinales</taxon>
        <taxon>Gigartinaceae</taxon>
        <taxon>Chondrus</taxon>
    </lineage>
</organism>
<dbReference type="RefSeq" id="XP_005715304.1">
    <property type="nucleotide sequence ID" value="XM_005715247.1"/>
</dbReference>
<evidence type="ECO:0000313" key="3">
    <source>
        <dbReference type="Proteomes" id="UP000012073"/>
    </source>
</evidence>
<accession>R7QDK1</accession>
<name>R7QDK1_CHOCR</name>
<feature type="domain" description="Tc3 transposase DNA binding" evidence="1">
    <location>
        <begin position="3"/>
        <end position="48"/>
    </location>
</feature>
<reference evidence="3" key="1">
    <citation type="journal article" date="2013" name="Proc. Natl. Acad. Sci. U.S.A.">
        <title>Genome structure and metabolic features in the red seaweed Chondrus crispus shed light on evolution of the Archaeplastida.</title>
        <authorList>
            <person name="Collen J."/>
            <person name="Porcel B."/>
            <person name="Carre W."/>
            <person name="Ball S.G."/>
            <person name="Chaparro C."/>
            <person name="Tonon T."/>
            <person name="Barbeyron T."/>
            <person name="Michel G."/>
            <person name="Noel B."/>
            <person name="Valentin K."/>
            <person name="Elias M."/>
            <person name="Artiguenave F."/>
            <person name="Arun A."/>
            <person name="Aury J.M."/>
            <person name="Barbosa-Neto J.F."/>
            <person name="Bothwell J.H."/>
            <person name="Bouget F.Y."/>
            <person name="Brillet L."/>
            <person name="Cabello-Hurtado F."/>
            <person name="Capella-Gutierrez S."/>
            <person name="Charrier B."/>
            <person name="Cladiere L."/>
            <person name="Cock J.M."/>
            <person name="Coelho S.M."/>
            <person name="Colleoni C."/>
            <person name="Czjzek M."/>
            <person name="Da Silva C."/>
            <person name="Delage L."/>
            <person name="Denoeud F."/>
            <person name="Deschamps P."/>
            <person name="Dittami S.M."/>
            <person name="Gabaldon T."/>
            <person name="Gachon C.M."/>
            <person name="Groisillier A."/>
            <person name="Herve C."/>
            <person name="Jabbari K."/>
            <person name="Katinka M."/>
            <person name="Kloareg B."/>
            <person name="Kowalczyk N."/>
            <person name="Labadie K."/>
            <person name="Leblanc C."/>
            <person name="Lopez P.J."/>
            <person name="McLachlan D.H."/>
            <person name="Meslet-Cladiere L."/>
            <person name="Moustafa A."/>
            <person name="Nehr Z."/>
            <person name="Nyvall Collen P."/>
            <person name="Panaud O."/>
            <person name="Partensky F."/>
            <person name="Poulain J."/>
            <person name="Rensing S.A."/>
            <person name="Rousvoal S."/>
            <person name="Samson G."/>
            <person name="Symeonidi A."/>
            <person name="Weissenbach J."/>
            <person name="Zambounis A."/>
            <person name="Wincker P."/>
            <person name="Boyen C."/>
        </authorList>
    </citation>
    <scope>NUCLEOTIDE SEQUENCE [LARGE SCALE GENOMIC DNA]</scope>
    <source>
        <strain evidence="3">cv. Stackhouse</strain>
    </source>
</reference>
<dbReference type="GeneID" id="17323023"/>
<dbReference type="InterPro" id="IPR025898">
    <property type="entry name" value="Tc3_transposase_DNA-bd_dom"/>
</dbReference>
<dbReference type="PhylomeDB" id="R7QDK1"/>
<dbReference type="InterPro" id="IPR009057">
    <property type="entry name" value="Homeodomain-like_sf"/>
</dbReference>
<dbReference type="AlphaFoldDB" id="R7QDK1"/>
<protein>
    <recommendedName>
        <fullName evidence="1">Tc3 transposase DNA binding domain-containing protein</fullName>
    </recommendedName>
</protein>
<dbReference type="EMBL" id="HG001732">
    <property type="protein sequence ID" value="CDF35485.1"/>
    <property type="molecule type" value="Genomic_DNA"/>
</dbReference>
<dbReference type="SUPFAM" id="SSF46689">
    <property type="entry name" value="Homeodomain-like"/>
    <property type="match status" value="1"/>
</dbReference>
<dbReference type="Gramene" id="CDF35485">
    <property type="protein sequence ID" value="CDF35485"/>
    <property type="gene ID" value="CHC_T00003990001"/>
</dbReference>
<sequence length="110" mass="12390">MPRGPPLSDIEKGQILALHHQLMSLRDISKELGRSVGAIQRFLKNPSRTSRAYALVTGQKLTVREEKAMIRKASTGNFSAQDQKKDLGLPVEVRRIQQILSATLHLKYKK</sequence>
<dbReference type="GO" id="GO:0003677">
    <property type="term" value="F:DNA binding"/>
    <property type="evidence" value="ECO:0007669"/>
    <property type="project" value="InterPro"/>
</dbReference>
<evidence type="ECO:0000313" key="2">
    <source>
        <dbReference type="EMBL" id="CDF35485.1"/>
    </source>
</evidence>
<dbReference type="Proteomes" id="UP000012073">
    <property type="component" value="Unassembled WGS sequence"/>
</dbReference>
<dbReference type="OrthoDB" id="8018481at2759"/>
<dbReference type="Gene3D" id="1.10.10.60">
    <property type="entry name" value="Homeodomain-like"/>
    <property type="match status" value="1"/>
</dbReference>
<proteinExistence type="predicted"/>
<gene>
    <name evidence="2" type="ORF">CHC_T00003990001</name>
</gene>